<evidence type="ECO:0000256" key="5">
    <source>
        <dbReference type="SAM" id="SignalP"/>
    </source>
</evidence>
<evidence type="ECO:0000256" key="2">
    <source>
        <dbReference type="ARBA" id="ARBA00022525"/>
    </source>
</evidence>
<evidence type="ECO:0000313" key="7">
    <source>
        <dbReference type="EMBL" id="TGJ88713.1"/>
    </source>
</evidence>
<accession>A0A4Z0ZCB7</accession>
<dbReference type="InterPro" id="IPR032382">
    <property type="entry name" value="AltA1"/>
</dbReference>
<dbReference type="Pfam" id="PF16541">
    <property type="entry name" value="AltA1"/>
    <property type="match status" value="1"/>
</dbReference>
<reference evidence="7 8" key="1">
    <citation type="submission" date="2019-03" db="EMBL/GenBank/DDBJ databases">
        <title>Draft genome sequence of Xylaria hypoxylon DSM 108379, a ubiquitous saprotrophic-parasitic fungi on hardwood.</title>
        <authorList>
            <person name="Buettner E."/>
            <person name="Leonhardt S."/>
            <person name="Gebauer A.M."/>
            <person name="Liers C."/>
            <person name="Hofrichter M."/>
            <person name="Kellner H."/>
        </authorList>
    </citation>
    <scope>NUCLEOTIDE SEQUENCE [LARGE SCALE GENOMIC DNA]</scope>
    <source>
        <strain evidence="7 8">DSM 108379</strain>
    </source>
</reference>
<evidence type="ECO:0000256" key="4">
    <source>
        <dbReference type="ARBA" id="ARBA00023157"/>
    </source>
</evidence>
<evidence type="ECO:0000313" key="8">
    <source>
        <dbReference type="Proteomes" id="UP000297716"/>
    </source>
</evidence>
<dbReference type="AlphaFoldDB" id="A0A4Z0ZCB7"/>
<keyword evidence="8" id="KW-1185">Reference proteome</keyword>
<feature type="signal peptide" evidence="5">
    <location>
        <begin position="1"/>
        <end position="17"/>
    </location>
</feature>
<evidence type="ECO:0000259" key="6">
    <source>
        <dbReference type="Pfam" id="PF16541"/>
    </source>
</evidence>
<keyword evidence="3 5" id="KW-0732">Signal</keyword>
<gene>
    <name evidence="7" type="ORF">E0Z10_g10</name>
</gene>
<proteinExistence type="predicted"/>
<keyword evidence="2" id="KW-0964">Secreted</keyword>
<keyword evidence="4" id="KW-1015">Disulfide bond</keyword>
<dbReference type="EMBL" id="SKBN01000001">
    <property type="protein sequence ID" value="TGJ88713.1"/>
    <property type="molecule type" value="Genomic_DNA"/>
</dbReference>
<dbReference type="Proteomes" id="UP000297716">
    <property type="component" value="Unassembled WGS sequence"/>
</dbReference>
<dbReference type="GO" id="GO:0005576">
    <property type="term" value="C:extracellular region"/>
    <property type="evidence" value="ECO:0007669"/>
    <property type="project" value="UniProtKB-SubCell"/>
</dbReference>
<sequence>MHSFVSILVAMSPLTIAFPYDVSPRDTNGCTTTSSGDFSWTIEAFDFHSSDIFTTPAHEVAYGYVNFNLTNPALPERVLCTAYSSALTSFFYGGIDYTCAAPAGSKTKTSFTFSRITNGLSINQTWTCSDGNPQQPSTFIGYGTVNLTLNCQTSYYRNPNYTSPDNGFYSTSDTTCAPVTLPLTPRDKTVAT</sequence>
<comment type="subcellular location">
    <subcellularLocation>
        <location evidence="1">Secreted</location>
    </subcellularLocation>
</comment>
<organism evidence="7 8">
    <name type="scientific">Xylaria hypoxylon</name>
    <dbReference type="NCBI Taxonomy" id="37992"/>
    <lineage>
        <taxon>Eukaryota</taxon>
        <taxon>Fungi</taxon>
        <taxon>Dikarya</taxon>
        <taxon>Ascomycota</taxon>
        <taxon>Pezizomycotina</taxon>
        <taxon>Sordariomycetes</taxon>
        <taxon>Xylariomycetidae</taxon>
        <taxon>Xylariales</taxon>
        <taxon>Xylariaceae</taxon>
        <taxon>Xylaria</taxon>
    </lineage>
</organism>
<name>A0A4Z0ZCB7_9PEZI</name>
<comment type="caution">
    <text evidence="7">The sequence shown here is derived from an EMBL/GenBank/DDBJ whole genome shotgun (WGS) entry which is preliminary data.</text>
</comment>
<evidence type="ECO:0000256" key="1">
    <source>
        <dbReference type="ARBA" id="ARBA00004613"/>
    </source>
</evidence>
<feature type="chain" id="PRO_5021462835" description="AA1-like domain-containing protein" evidence="5">
    <location>
        <begin position="18"/>
        <end position="192"/>
    </location>
</feature>
<feature type="domain" description="AA1-like" evidence="6">
    <location>
        <begin position="42"/>
        <end position="176"/>
    </location>
</feature>
<protein>
    <recommendedName>
        <fullName evidence="6">AA1-like domain-containing protein</fullName>
    </recommendedName>
</protein>
<evidence type="ECO:0000256" key="3">
    <source>
        <dbReference type="ARBA" id="ARBA00022729"/>
    </source>
</evidence>
<dbReference type="OrthoDB" id="3539798at2759"/>